<accession>A0A0W8FE73</accession>
<evidence type="ECO:0000313" key="1">
    <source>
        <dbReference type="EMBL" id="KUG18643.1"/>
    </source>
</evidence>
<sequence length="223" mass="24893">MALYFLGNEEEAVAANERAWEILNQSCEKDPENASIDTRNGSKSNCGEPRKLLRGLRQCYGCQLLRPEDRISLAPYIWMKKGKRMLLTTNMRVTKYVILSPECTDVLPCDVSTMIYESKHGIEVKETCFGAIIEGEEDAIESLIKEIRALDPAGIFIKDRGFLLGDPRRCRGDASGSPCKLLWITSGRRSGSVRPGSYMIEAESKMLPLISRALESIAKGEIL</sequence>
<comment type="caution">
    <text evidence="1">The sequence shown here is derived from an EMBL/GenBank/DDBJ whole genome shotgun (WGS) entry which is preliminary data.</text>
</comment>
<protein>
    <submittedName>
        <fullName evidence="1">Uncharacterized protein</fullName>
    </submittedName>
</protein>
<name>A0A0W8FE73_9ZZZZ</name>
<organism evidence="1">
    <name type="scientific">hydrocarbon metagenome</name>
    <dbReference type="NCBI Taxonomy" id="938273"/>
    <lineage>
        <taxon>unclassified sequences</taxon>
        <taxon>metagenomes</taxon>
        <taxon>ecological metagenomes</taxon>
    </lineage>
</organism>
<dbReference type="InterPro" id="IPR012025">
    <property type="entry name" value="Methan_mark_6"/>
</dbReference>
<dbReference type="AlphaFoldDB" id="A0A0W8FE73"/>
<dbReference type="Pfam" id="PF09875">
    <property type="entry name" value="DUF2102"/>
    <property type="match status" value="1"/>
</dbReference>
<proteinExistence type="predicted"/>
<reference evidence="1" key="1">
    <citation type="journal article" date="2015" name="Proc. Natl. Acad. Sci. U.S.A.">
        <title>Networks of energetic and metabolic interactions define dynamics in microbial communities.</title>
        <authorList>
            <person name="Embree M."/>
            <person name="Liu J.K."/>
            <person name="Al-Bassam M.M."/>
            <person name="Zengler K."/>
        </authorList>
    </citation>
    <scope>NUCLEOTIDE SEQUENCE</scope>
</reference>
<gene>
    <name evidence="1" type="ORF">ASZ90_011665</name>
</gene>
<dbReference type="EMBL" id="LNQE01001370">
    <property type="protein sequence ID" value="KUG18643.1"/>
    <property type="molecule type" value="Genomic_DNA"/>
</dbReference>